<feature type="region of interest" description="Disordered" evidence="1">
    <location>
        <begin position="1070"/>
        <end position="1095"/>
    </location>
</feature>
<dbReference type="SUPFAM" id="SSF52540">
    <property type="entry name" value="P-loop containing nucleoside triphosphate hydrolases"/>
    <property type="match status" value="2"/>
</dbReference>
<evidence type="ECO:0000259" key="2">
    <source>
        <dbReference type="SMART" id="SM00487"/>
    </source>
</evidence>
<gene>
    <name evidence="3" type="ORF">PCC79_16440</name>
</gene>
<accession>A0ABZ3C8A9</accession>
<feature type="domain" description="Helicase ATP-binding" evidence="2">
    <location>
        <begin position="12"/>
        <end position="344"/>
    </location>
</feature>
<dbReference type="Proteomes" id="UP001434337">
    <property type="component" value="Chromosome"/>
</dbReference>
<protein>
    <recommendedName>
        <fullName evidence="2">Helicase ATP-binding domain-containing protein</fullName>
    </recommendedName>
</protein>
<keyword evidence="4" id="KW-1185">Reference proteome</keyword>
<evidence type="ECO:0000256" key="1">
    <source>
        <dbReference type="SAM" id="MobiDB-lite"/>
    </source>
</evidence>
<proteinExistence type="predicted"/>
<dbReference type="SMART" id="SM00487">
    <property type="entry name" value="DEXDc"/>
    <property type="match status" value="1"/>
</dbReference>
<sequence>MNHRDEFSAEDVIRTLTPFQRNTVEHVMDRFFGTDHADRFLVADETGLGKTIVARGVIARTIEHLQHDDAVDRIDIVYVCSNTDLAQQNLRKLNVTGEAHHGIASRLTLLAKHARHFTPEGGGQFTKPVNLVSFTPGTSFESGWRTGLAEERAMLYLLLERRLRLSTHPERDRTVLEVLRQGVGSADRFRDEYVRPLQRDLAGRIDPTITAAFLTAIELPGANGGASLLERFKRLIDRRRKASGAETTGRLIGELRATLARESIRVLTPDLVILDEFQRFRDLLRPDSEAGELAHHLFNFHEGGSAHGAKVLLLSATPFKPFTYAEEARVGEDHHSDFLKVVDFLSKEDPAVRHGVASALAGYREALLTGHPDDSLTERVQRQLLRVMARTERPRALNEAMASETITPATDLRDDDVLGFVAMSRVARAVQAPFQVEYWKSAPYFVNFMDGYKLAQRVRDALADDVTRAGLAPLLASTQRLDWDALERYEPLDMGNARLRRLAEETVGQGWWKLLWVPPSLPYLVPDGPYADPNTAGLTKRLIFSSWTATPTAVAALLSYEADRLTSGDAFTNRTSDERETERRSRRTRLAHRIDQTRDRPATMATLALFWPMPGLAALADPLEARRRADGPADPEQIVSDLADRLLADGSEPPADERPAVASHWFEAFRRPDSIPTGLRPADAALALAGATEDEIAAATTGDEGVPAPNILSRHIEEAYLAHGRAQDRFVTRDVAEQVAEVAAHSPANIAYRALARVSDGQDGVTPVGLWTAAAQLGSGLRSLFARPETTLLLDQLYPDLVYWQVVLRYCAAGNLQAVLDEYVHHLAVNLGATELDDDGLLHLARAASEAMTVRPARYEAFDPDSPDTRRAIMARFALRYGGRRTSDDGVRLPQVRQAFNSPFWPFVLATTSVGQEGIDFHWWCHAILHWNTPASPVDFEQREGRIDRYDGHAVRKNIARQHEGAIFRSDARNPWQAAYEIAVTNLPAEADWVGDFAPHWVYPGQARIERHVTPFPLSQDVTRLADIKRDVALYRLTFGQPRQEDMIEILKLRFGEANRATLESMRLDLAAPPRPADSANLSREGGPRAGPHQA</sequence>
<reference evidence="3 4" key="1">
    <citation type="journal article" date="2023" name="Environ Microbiome">
        <title>A coral-associated actinobacterium mitigates coral bleaching under heat stress.</title>
        <authorList>
            <person name="Li J."/>
            <person name="Zou Y."/>
            <person name="Li Q."/>
            <person name="Zhang J."/>
            <person name="Bourne D.G."/>
            <person name="Lyu Y."/>
            <person name="Liu C."/>
            <person name="Zhang S."/>
        </authorList>
    </citation>
    <scope>NUCLEOTIDE SEQUENCE [LARGE SCALE GENOMIC DNA]</scope>
    <source>
        <strain evidence="3 4">SCSIO 13291</strain>
    </source>
</reference>
<dbReference type="EMBL" id="CP115965">
    <property type="protein sequence ID" value="WZW98456.1"/>
    <property type="molecule type" value="Genomic_DNA"/>
</dbReference>
<evidence type="ECO:0000313" key="3">
    <source>
        <dbReference type="EMBL" id="WZW98456.1"/>
    </source>
</evidence>
<dbReference type="InterPro" id="IPR014001">
    <property type="entry name" value="Helicase_ATP-bd"/>
</dbReference>
<dbReference type="RefSeq" id="WP_342372492.1">
    <property type="nucleotide sequence ID" value="NZ_CP115965.1"/>
</dbReference>
<name>A0ABZ3C8A9_9ACTN</name>
<dbReference type="InterPro" id="IPR027417">
    <property type="entry name" value="P-loop_NTPase"/>
</dbReference>
<evidence type="ECO:0000313" key="4">
    <source>
        <dbReference type="Proteomes" id="UP001434337"/>
    </source>
</evidence>
<dbReference type="Gene3D" id="3.40.50.300">
    <property type="entry name" value="P-loop containing nucleotide triphosphate hydrolases"/>
    <property type="match status" value="2"/>
</dbReference>
<organism evidence="3 4">
    <name type="scientific">Propioniciclava soli</name>
    <dbReference type="NCBI Taxonomy" id="2775081"/>
    <lineage>
        <taxon>Bacteria</taxon>
        <taxon>Bacillati</taxon>
        <taxon>Actinomycetota</taxon>
        <taxon>Actinomycetes</taxon>
        <taxon>Propionibacteriales</taxon>
        <taxon>Propionibacteriaceae</taxon>
        <taxon>Propioniciclava</taxon>
    </lineage>
</organism>